<evidence type="ECO:0000256" key="3">
    <source>
        <dbReference type="ARBA" id="ARBA00023125"/>
    </source>
</evidence>
<dbReference type="PROSITE" id="PS50217">
    <property type="entry name" value="BZIP"/>
    <property type="match status" value="1"/>
</dbReference>
<keyword evidence="4" id="KW-0804">Transcription</keyword>
<evidence type="ECO:0000256" key="1">
    <source>
        <dbReference type="ARBA" id="ARBA00006882"/>
    </source>
</evidence>
<keyword evidence="5" id="KW-0175">Coiled coil</keyword>
<keyword evidence="7" id="KW-1185">Reference proteome</keyword>
<accession>A0ABM4C173</accession>
<evidence type="ECO:0000259" key="6">
    <source>
        <dbReference type="PROSITE" id="PS50217"/>
    </source>
</evidence>
<dbReference type="InterPro" id="IPR002112">
    <property type="entry name" value="Leuzip_Jun"/>
</dbReference>
<name>A0ABM4C173_HYDVU</name>
<sequence>MLSGTLPLNEKFLSMEDVLDTTFYSDDFLTRTLTTSVLYDKSQLDLTFVENNNCLPSKRPQYESTVESPNLDFLKLGSPDLEQMFMNINENDSNFSSEDKSDSSAFSLDDDFVSTENCFTDALQQLHDKQEVLPTDFSGTNCNNRVGKENLHSKILQGKRKPISSPMNIQKLRTQNPMKQLYNPNQQRRNNFQHPCSHPPNKNQHRLNNLAVHHPNNISHLSISEQMALNNQLTMMNNMNQSINAHHMQQQHEIAFLTQAMGFQSDREPSLNYQNDRTMINSNGFQSQHNVPSQVPSQLQQKLLEHQLMQQQIGASYPNNNNNTTHHVPQIDSINGLGIDEGTLKMLMENPHMVPVNLELQELIKRERKKLRNRVASSKCRKRKLEREGRLEDKVKDLKEKNIELNAVANALKQQICDLKQRVMDHVGDGCQIVLPP</sequence>
<dbReference type="CDD" id="cd14696">
    <property type="entry name" value="bZIP_Jun"/>
    <property type="match status" value="1"/>
</dbReference>
<keyword evidence="3" id="KW-0238">DNA-binding</keyword>
<dbReference type="PROSITE" id="PS00036">
    <property type="entry name" value="BZIP_BASIC"/>
    <property type="match status" value="1"/>
</dbReference>
<evidence type="ECO:0000256" key="4">
    <source>
        <dbReference type="ARBA" id="ARBA00023163"/>
    </source>
</evidence>
<dbReference type="InterPro" id="IPR004827">
    <property type="entry name" value="bZIP"/>
</dbReference>
<dbReference type="GeneID" id="105851038"/>
<comment type="similarity">
    <text evidence="1">Belongs to the bZIP family. Jun subfamily.</text>
</comment>
<dbReference type="PANTHER" id="PTHR11462:SF35">
    <property type="entry name" value="TRANSCRIPTION FACTOR JRA"/>
    <property type="match status" value="1"/>
</dbReference>
<dbReference type="Proteomes" id="UP001652625">
    <property type="component" value="Chromosome 06"/>
</dbReference>
<keyword evidence="2" id="KW-0805">Transcription regulation</keyword>
<gene>
    <name evidence="8" type="primary">LOC105851038</name>
</gene>
<evidence type="ECO:0000313" key="8">
    <source>
        <dbReference type="RefSeq" id="XP_065655300.1"/>
    </source>
</evidence>
<evidence type="ECO:0000256" key="5">
    <source>
        <dbReference type="SAM" id="Coils"/>
    </source>
</evidence>
<dbReference type="PRINTS" id="PR00043">
    <property type="entry name" value="LEUZIPPRJUN"/>
</dbReference>
<evidence type="ECO:0000256" key="2">
    <source>
        <dbReference type="ARBA" id="ARBA00023015"/>
    </source>
</evidence>
<dbReference type="SMART" id="SM00338">
    <property type="entry name" value="BRLZ"/>
    <property type="match status" value="1"/>
</dbReference>
<protein>
    <submittedName>
        <fullName evidence="8">Uncharacterized protein LOC105851038</fullName>
    </submittedName>
</protein>
<feature type="domain" description="BZIP" evidence="6">
    <location>
        <begin position="363"/>
        <end position="426"/>
    </location>
</feature>
<evidence type="ECO:0000313" key="7">
    <source>
        <dbReference type="Proteomes" id="UP001652625"/>
    </source>
</evidence>
<dbReference type="SUPFAM" id="SSF57959">
    <property type="entry name" value="Leucine zipper domain"/>
    <property type="match status" value="1"/>
</dbReference>
<reference evidence="8" key="1">
    <citation type="submission" date="2025-08" db="UniProtKB">
        <authorList>
            <consortium name="RefSeq"/>
        </authorList>
    </citation>
    <scope>IDENTIFICATION</scope>
</reference>
<dbReference type="PANTHER" id="PTHR11462">
    <property type="entry name" value="JUN TRANSCRIPTION FACTOR-RELATED"/>
    <property type="match status" value="1"/>
</dbReference>
<feature type="coiled-coil region" evidence="5">
    <location>
        <begin position="368"/>
        <end position="415"/>
    </location>
</feature>
<dbReference type="Pfam" id="PF00170">
    <property type="entry name" value="bZIP_1"/>
    <property type="match status" value="1"/>
</dbReference>
<proteinExistence type="inferred from homology"/>
<dbReference type="InterPro" id="IPR046347">
    <property type="entry name" value="bZIP_sf"/>
</dbReference>
<dbReference type="Gene3D" id="1.20.5.170">
    <property type="match status" value="1"/>
</dbReference>
<organism evidence="7 8">
    <name type="scientific">Hydra vulgaris</name>
    <name type="common">Hydra</name>
    <name type="synonym">Hydra attenuata</name>
    <dbReference type="NCBI Taxonomy" id="6087"/>
    <lineage>
        <taxon>Eukaryota</taxon>
        <taxon>Metazoa</taxon>
        <taxon>Cnidaria</taxon>
        <taxon>Hydrozoa</taxon>
        <taxon>Hydroidolina</taxon>
        <taxon>Anthoathecata</taxon>
        <taxon>Aplanulata</taxon>
        <taxon>Hydridae</taxon>
        <taxon>Hydra</taxon>
    </lineage>
</organism>
<dbReference type="InterPro" id="IPR050946">
    <property type="entry name" value="AP-1_TF_bZIP"/>
</dbReference>
<dbReference type="RefSeq" id="XP_065655300.1">
    <property type="nucleotide sequence ID" value="XM_065799228.1"/>
</dbReference>